<dbReference type="Proteomes" id="UP000023758">
    <property type="component" value="Unassembled WGS sequence"/>
</dbReference>
<sequence>MSSSTCPVILEEMIKSELNIDEGESTYSDSNIDSDTIAEILRLYKNHRRVGKRGNKGSPDASRHALPGVAGKNENPTLTIPPGIYNEKLFTLARKKDFDFAGKDGTRTIKCDEFSRLLVYSQTREAGLFTYVPNIYRIYRTNKDYPERCQLAVEAAIVKREMLREICTLERRALRRAAFDMEDAYESDSDLDYYGFNRLHVRPRPTRNVEPEPSSDKAPS</sequence>
<evidence type="ECO:0000313" key="2">
    <source>
        <dbReference type="EMBL" id="EZF53222.1"/>
    </source>
</evidence>
<evidence type="ECO:0000256" key="1">
    <source>
        <dbReference type="SAM" id="MobiDB-lite"/>
    </source>
</evidence>
<gene>
    <name evidence="2" type="ORF">H103_03903</name>
</gene>
<organism evidence="2">
    <name type="scientific">Trichophyton rubrum CBS 288.86</name>
    <dbReference type="NCBI Taxonomy" id="1215330"/>
    <lineage>
        <taxon>Eukaryota</taxon>
        <taxon>Fungi</taxon>
        <taxon>Dikarya</taxon>
        <taxon>Ascomycota</taxon>
        <taxon>Pezizomycotina</taxon>
        <taxon>Eurotiomycetes</taxon>
        <taxon>Eurotiomycetidae</taxon>
        <taxon>Onygenales</taxon>
        <taxon>Arthrodermataceae</taxon>
        <taxon>Trichophyton</taxon>
    </lineage>
</organism>
<dbReference type="AlphaFoldDB" id="A0A022W4E3"/>
<dbReference type="EMBL" id="KK207830">
    <property type="protein sequence ID" value="EZF53222.1"/>
    <property type="molecule type" value="Genomic_DNA"/>
</dbReference>
<accession>A0A022W4E3</accession>
<dbReference type="OrthoDB" id="4171040at2759"/>
<reference evidence="2" key="1">
    <citation type="submission" date="2014-02" db="EMBL/GenBank/DDBJ databases">
        <title>The Genome Sequence of Trichophyton rubrum (morphotype fischeri) CBS 288.86.</title>
        <authorList>
            <consortium name="The Broad Institute Genomics Platform"/>
            <person name="Cuomo C.A."/>
            <person name="White T.C."/>
            <person name="Graser Y."/>
            <person name="Martinez-Rossi N."/>
            <person name="Heitman J."/>
            <person name="Young S.K."/>
            <person name="Zeng Q."/>
            <person name="Gargeya S."/>
            <person name="Abouelleil A."/>
            <person name="Alvarado L."/>
            <person name="Chapman S.B."/>
            <person name="Gainer-Dewar J."/>
            <person name="Goldberg J."/>
            <person name="Griggs A."/>
            <person name="Gujja S."/>
            <person name="Hansen M."/>
            <person name="Howarth C."/>
            <person name="Imamovic A."/>
            <person name="Larimer J."/>
            <person name="Martinez D."/>
            <person name="Murphy C."/>
            <person name="Pearson M.D."/>
            <person name="Persinoti G."/>
            <person name="Poon T."/>
            <person name="Priest M."/>
            <person name="Roberts A.D."/>
            <person name="Saif S."/>
            <person name="Shea T.D."/>
            <person name="Sykes S.N."/>
            <person name="Wortman J."/>
            <person name="Nusbaum C."/>
            <person name="Birren B."/>
        </authorList>
    </citation>
    <scope>NUCLEOTIDE SEQUENCE [LARGE SCALE GENOMIC DNA]</scope>
    <source>
        <strain evidence="2">CBS 288.86</strain>
    </source>
</reference>
<dbReference type="HOGENOM" id="CLU_1497280_0_0_1"/>
<name>A0A022W4E3_TRIRU</name>
<proteinExistence type="predicted"/>
<protein>
    <submittedName>
        <fullName evidence="2">Uncharacterized protein</fullName>
    </submittedName>
</protein>
<feature type="region of interest" description="Disordered" evidence="1">
    <location>
        <begin position="50"/>
        <end position="75"/>
    </location>
</feature>